<dbReference type="STRING" id="1691903.A9B99_05010"/>
<proteinExistence type="inferred from homology"/>
<dbReference type="EMBL" id="LYRP01000001">
    <property type="protein sequence ID" value="OAT79052.1"/>
    <property type="molecule type" value="Genomic_DNA"/>
</dbReference>
<dbReference type="Gene3D" id="3.40.630.30">
    <property type="match status" value="1"/>
</dbReference>
<sequence length="156" mass="17913">MLTWQDLHHSELTVPQLYALLHLRCAVFVVEQNCPYLDVDGEDLSGENRHILGWQGGKLVAYARILTSDRHHPLVIGRVIVDPACRGQKLGNQLLEHVMVSCQQHWPDVAPYLSAQAHLQHFYQQFGFEPITDVYLEDDIPHRGMVWIKNIQNDQG</sequence>
<dbReference type="SUPFAM" id="SSF55729">
    <property type="entry name" value="Acyl-CoA N-acyltransferases (Nat)"/>
    <property type="match status" value="1"/>
</dbReference>
<dbReference type="Proteomes" id="UP000078225">
    <property type="component" value="Unassembled WGS sequence"/>
</dbReference>
<gene>
    <name evidence="4" type="ORF">A9B99_05010</name>
</gene>
<keyword evidence="4" id="KW-0012">Acyltransferase</keyword>
<name>A0A1B7L9P2_9ENTR</name>
<dbReference type="NCBIfam" id="NF007644">
    <property type="entry name" value="PRK10314.1"/>
    <property type="match status" value="1"/>
</dbReference>
<dbReference type="FunFam" id="3.40.630.30:FF:000035">
    <property type="entry name" value="GNAT family N-acetyltransferase"/>
    <property type="match status" value="1"/>
</dbReference>
<protein>
    <recommendedName>
        <fullName evidence="2">Protein ElaA</fullName>
    </recommendedName>
</protein>
<organism evidence="4 5">
    <name type="scientific">Mangrovibacter phragmitis</name>
    <dbReference type="NCBI Taxonomy" id="1691903"/>
    <lineage>
        <taxon>Bacteria</taxon>
        <taxon>Pseudomonadati</taxon>
        <taxon>Pseudomonadota</taxon>
        <taxon>Gammaproteobacteria</taxon>
        <taxon>Enterobacterales</taxon>
        <taxon>Enterobacteriaceae</taxon>
        <taxon>Mangrovibacter</taxon>
    </lineage>
</organism>
<dbReference type="GO" id="GO:0016747">
    <property type="term" value="F:acyltransferase activity, transferring groups other than amino-acyl groups"/>
    <property type="evidence" value="ECO:0007669"/>
    <property type="project" value="InterPro"/>
</dbReference>
<keyword evidence="5" id="KW-1185">Reference proteome</keyword>
<evidence type="ECO:0000313" key="4">
    <source>
        <dbReference type="EMBL" id="OAT79052.1"/>
    </source>
</evidence>
<evidence type="ECO:0000256" key="1">
    <source>
        <dbReference type="ARBA" id="ARBA00009623"/>
    </source>
</evidence>
<comment type="caution">
    <text evidence="4">The sequence shown here is derived from an EMBL/GenBank/DDBJ whole genome shotgun (WGS) entry which is preliminary data.</text>
</comment>
<dbReference type="InterPro" id="IPR016181">
    <property type="entry name" value="Acyl_CoA_acyltransferase"/>
</dbReference>
<dbReference type="InterPro" id="IPR000182">
    <property type="entry name" value="GNAT_dom"/>
</dbReference>
<comment type="similarity">
    <text evidence="1">Belongs to the UPF0039 (ElaA) family.</text>
</comment>
<dbReference type="PROSITE" id="PS51186">
    <property type="entry name" value="GNAT"/>
    <property type="match status" value="1"/>
</dbReference>
<dbReference type="Pfam" id="PF13673">
    <property type="entry name" value="Acetyltransf_10"/>
    <property type="match status" value="1"/>
</dbReference>
<evidence type="ECO:0000259" key="3">
    <source>
        <dbReference type="PROSITE" id="PS51186"/>
    </source>
</evidence>
<accession>A0A1B7L9P2</accession>
<evidence type="ECO:0000256" key="2">
    <source>
        <dbReference type="ARBA" id="ARBA00072224"/>
    </source>
</evidence>
<keyword evidence="4" id="KW-0808">Transferase</keyword>
<feature type="domain" description="N-acetyltransferase" evidence="3">
    <location>
        <begin position="7"/>
        <end position="152"/>
    </location>
</feature>
<dbReference type="RefSeq" id="WP_064595168.1">
    <property type="nucleotide sequence ID" value="NZ_CP134782.1"/>
</dbReference>
<evidence type="ECO:0000313" key="5">
    <source>
        <dbReference type="Proteomes" id="UP000078225"/>
    </source>
</evidence>
<reference evidence="5" key="1">
    <citation type="submission" date="2016-05" db="EMBL/GenBank/DDBJ databases">
        <authorList>
            <person name="Behera P."/>
            <person name="Vaishampayan P."/>
            <person name="Singh N."/>
            <person name="Raina V."/>
            <person name="Suar M."/>
            <person name="Pattnaik A."/>
            <person name="Rastogi G."/>
        </authorList>
    </citation>
    <scope>NUCLEOTIDE SEQUENCE [LARGE SCALE GENOMIC DNA]</scope>
    <source>
        <strain evidence="5">MP23</strain>
    </source>
</reference>
<dbReference type="AlphaFoldDB" id="A0A1B7L9P2"/>
<dbReference type="CDD" id="cd04301">
    <property type="entry name" value="NAT_SF"/>
    <property type="match status" value="1"/>
</dbReference>
<dbReference type="OrthoDB" id="9796171at2"/>